<protein>
    <submittedName>
        <fullName evidence="1">Uncharacterized protein</fullName>
    </submittedName>
</protein>
<reference evidence="1 2" key="1">
    <citation type="submission" date="2020-11" db="EMBL/GenBank/DDBJ databases">
        <title>Complete and Circularized Genome Assembly of a human isolate of Vibrio navarrensis biotype pommerensis with MiSeq and MinION Sequence Data.</title>
        <authorList>
            <person name="Schwartz K."/>
            <person name="Borowiak M."/>
            <person name="Deneke C."/>
            <person name="Balau V."/>
            <person name="Metelmann C."/>
            <person name="Strauch E."/>
        </authorList>
    </citation>
    <scope>NUCLEOTIDE SEQUENCE [LARGE SCALE GENOMIC DNA]</scope>
    <source>
        <strain evidence="1 2">20-VB00237</strain>
    </source>
</reference>
<name>A0AAJ4I947_9VIBR</name>
<dbReference type="Proteomes" id="UP000594435">
    <property type="component" value="Chromosome 1"/>
</dbReference>
<sequence length="128" mass="15176">MNILNLVPENQEAAFSHFIDNGISRIKANREFCGLTLSSFVEWMLEQDMPFRMMTGLVRNILSIQFEPMMSSHKLIELETFQEHFNELLEKYVDANRNIVLKGYRELKNDQIQEQKVTQFEQQQLSNF</sequence>
<dbReference type="AlphaFoldDB" id="A0AAJ4I947"/>
<organism evidence="1 2">
    <name type="scientific">Vibrio navarrensis</name>
    <dbReference type="NCBI Taxonomy" id="29495"/>
    <lineage>
        <taxon>Bacteria</taxon>
        <taxon>Pseudomonadati</taxon>
        <taxon>Pseudomonadota</taxon>
        <taxon>Gammaproteobacteria</taxon>
        <taxon>Vibrionales</taxon>
        <taxon>Vibrionaceae</taxon>
        <taxon>Vibrio</taxon>
    </lineage>
</organism>
<evidence type="ECO:0000313" key="1">
    <source>
        <dbReference type="EMBL" id="QPL52438.1"/>
    </source>
</evidence>
<dbReference type="EMBL" id="CP065217">
    <property type="protein sequence ID" value="QPL52438.1"/>
    <property type="molecule type" value="Genomic_DNA"/>
</dbReference>
<gene>
    <name evidence="1" type="ORF">I3X05_10445</name>
</gene>
<evidence type="ECO:0000313" key="2">
    <source>
        <dbReference type="Proteomes" id="UP000594435"/>
    </source>
</evidence>
<proteinExistence type="predicted"/>
<dbReference type="RefSeq" id="WP_337970682.1">
    <property type="nucleotide sequence ID" value="NZ_CP065217.1"/>
</dbReference>
<accession>A0AAJ4I947</accession>